<sequence length="216" mass="24777">MKRFKYVGVQLLLYLFSAFLLETVVAEGDTAIIPHEHFYVRMYVRNCNLPAAKNTSHQFNLRFLYADLSDNDMRVRSWTPQFAFTHHPMGFPRSGQPFHYDFMDDHQLCTKIDQKYKQLCDKPTHLLIEIPGGGQGARFQYESFEVVFPVSSMPHKFATPEGCSCDQSVSSTCDPKPEPSAPPVHLLFNTNERLGEVKPNEARNLKEGFPISKMLK</sequence>
<keyword evidence="3" id="KW-1185">Reference proteome</keyword>
<dbReference type="Proteomes" id="UP000298663">
    <property type="component" value="Unassembled WGS sequence"/>
</dbReference>
<gene>
    <name evidence="2" type="ORF">L596_010207</name>
</gene>
<feature type="chain" id="PRO_5020629677" evidence="1">
    <location>
        <begin position="27"/>
        <end position="216"/>
    </location>
</feature>
<keyword evidence="1" id="KW-0732">Signal</keyword>
<evidence type="ECO:0000256" key="1">
    <source>
        <dbReference type="SAM" id="SignalP"/>
    </source>
</evidence>
<accession>A0A4V6A6U8</accession>
<evidence type="ECO:0000313" key="3">
    <source>
        <dbReference type="Proteomes" id="UP000298663"/>
    </source>
</evidence>
<organism evidence="2 3">
    <name type="scientific">Steinernema carpocapsae</name>
    <name type="common">Entomopathogenic nematode</name>
    <dbReference type="NCBI Taxonomy" id="34508"/>
    <lineage>
        <taxon>Eukaryota</taxon>
        <taxon>Metazoa</taxon>
        <taxon>Ecdysozoa</taxon>
        <taxon>Nematoda</taxon>
        <taxon>Chromadorea</taxon>
        <taxon>Rhabditida</taxon>
        <taxon>Tylenchina</taxon>
        <taxon>Panagrolaimomorpha</taxon>
        <taxon>Strongyloidoidea</taxon>
        <taxon>Steinernematidae</taxon>
        <taxon>Steinernema</taxon>
    </lineage>
</organism>
<name>A0A4V6A6U8_STECR</name>
<reference evidence="2 3" key="2">
    <citation type="journal article" date="2019" name="G3 (Bethesda)">
        <title>Hybrid Assembly of the Genome of the Entomopathogenic Nematode Steinernema carpocapsae Identifies the X-Chromosome.</title>
        <authorList>
            <person name="Serra L."/>
            <person name="Macchietto M."/>
            <person name="Macias-Munoz A."/>
            <person name="McGill C.J."/>
            <person name="Rodriguez I.M."/>
            <person name="Rodriguez B."/>
            <person name="Murad R."/>
            <person name="Mortazavi A."/>
        </authorList>
    </citation>
    <scope>NUCLEOTIDE SEQUENCE [LARGE SCALE GENOMIC DNA]</scope>
    <source>
        <strain evidence="2 3">ALL</strain>
    </source>
</reference>
<proteinExistence type="predicted"/>
<reference evidence="2 3" key="1">
    <citation type="journal article" date="2015" name="Genome Biol.">
        <title>Comparative genomics of Steinernema reveals deeply conserved gene regulatory networks.</title>
        <authorList>
            <person name="Dillman A.R."/>
            <person name="Macchietto M."/>
            <person name="Porter C.F."/>
            <person name="Rogers A."/>
            <person name="Williams B."/>
            <person name="Antoshechkin I."/>
            <person name="Lee M.M."/>
            <person name="Goodwin Z."/>
            <person name="Lu X."/>
            <person name="Lewis E.E."/>
            <person name="Goodrich-Blair H."/>
            <person name="Stock S.P."/>
            <person name="Adams B.J."/>
            <person name="Sternberg P.W."/>
            <person name="Mortazavi A."/>
        </authorList>
    </citation>
    <scope>NUCLEOTIDE SEQUENCE [LARGE SCALE GENOMIC DNA]</scope>
    <source>
        <strain evidence="2 3">ALL</strain>
    </source>
</reference>
<evidence type="ECO:0000313" key="2">
    <source>
        <dbReference type="EMBL" id="TKR96145.1"/>
    </source>
</evidence>
<comment type="caution">
    <text evidence="2">The sequence shown here is derived from an EMBL/GenBank/DDBJ whole genome shotgun (WGS) entry which is preliminary data.</text>
</comment>
<feature type="signal peptide" evidence="1">
    <location>
        <begin position="1"/>
        <end position="26"/>
    </location>
</feature>
<dbReference type="AlphaFoldDB" id="A0A4V6A6U8"/>
<protein>
    <submittedName>
        <fullName evidence="2">Uncharacterized protein</fullName>
    </submittedName>
</protein>
<dbReference type="EMBL" id="AZBU02000002">
    <property type="protein sequence ID" value="TKR96145.1"/>
    <property type="molecule type" value="Genomic_DNA"/>
</dbReference>